<evidence type="ECO:0000313" key="1">
    <source>
        <dbReference type="EMBL" id="GIY17423.1"/>
    </source>
</evidence>
<name>A0AAV4R526_9ARAC</name>
<comment type="caution">
    <text evidence="1">The sequence shown here is derived from an EMBL/GenBank/DDBJ whole genome shotgun (WGS) entry which is preliminary data.</text>
</comment>
<dbReference type="Proteomes" id="UP001054837">
    <property type="component" value="Unassembled WGS sequence"/>
</dbReference>
<proteinExistence type="predicted"/>
<dbReference type="EMBL" id="BPLQ01005803">
    <property type="protein sequence ID" value="GIY17423.1"/>
    <property type="molecule type" value="Genomic_DNA"/>
</dbReference>
<dbReference type="AlphaFoldDB" id="A0AAV4R526"/>
<evidence type="ECO:0000313" key="2">
    <source>
        <dbReference type="Proteomes" id="UP001054837"/>
    </source>
</evidence>
<keyword evidence="2" id="KW-1185">Reference proteome</keyword>
<protein>
    <submittedName>
        <fullName evidence="1">Uncharacterized protein</fullName>
    </submittedName>
</protein>
<reference evidence="1 2" key="1">
    <citation type="submission" date="2021-06" db="EMBL/GenBank/DDBJ databases">
        <title>Caerostris darwini draft genome.</title>
        <authorList>
            <person name="Kono N."/>
            <person name="Arakawa K."/>
        </authorList>
    </citation>
    <scope>NUCLEOTIDE SEQUENCE [LARGE SCALE GENOMIC DNA]</scope>
</reference>
<organism evidence="1 2">
    <name type="scientific">Caerostris darwini</name>
    <dbReference type="NCBI Taxonomy" id="1538125"/>
    <lineage>
        <taxon>Eukaryota</taxon>
        <taxon>Metazoa</taxon>
        <taxon>Ecdysozoa</taxon>
        <taxon>Arthropoda</taxon>
        <taxon>Chelicerata</taxon>
        <taxon>Arachnida</taxon>
        <taxon>Araneae</taxon>
        <taxon>Araneomorphae</taxon>
        <taxon>Entelegynae</taxon>
        <taxon>Araneoidea</taxon>
        <taxon>Araneidae</taxon>
        <taxon>Caerostris</taxon>
    </lineage>
</organism>
<accession>A0AAV4R526</accession>
<sequence length="87" mass="9755">MGLAPARVSSTLPTSFPPLLYADGWLRVPKAPPACFLEVTICLGKNNIKEKKTTTSVEKQDEFYPRKYYAGSVSEARLGNNFLFWNL</sequence>
<gene>
    <name evidence="1" type="ORF">CDAR_1821</name>
</gene>